<organism evidence="1 2">
    <name type="scientific">Acanthoscelides obtectus</name>
    <name type="common">Bean weevil</name>
    <name type="synonym">Bruchus obtectus</name>
    <dbReference type="NCBI Taxonomy" id="200917"/>
    <lineage>
        <taxon>Eukaryota</taxon>
        <taxon>Metazoa</taxon>
        <taxon>Ecdysozoa</taxon>
        <taxon>Arthropoda</taxon>
        <taxon>Hexapoda</taxon>
        <taxon>Insecta</taxon>
        <taxon>Pterygota</taxon>
        <taxon>Neoptera</taxon>
        <taxon>Endopterygota</taxon>
        <taxon>Coleoptera</taxon>
        <taxon>Polyphaga</taxon>
        <taxon>Cucujiformia</taxon>
        <taxon>Chrysomeloidea</taxon>
        <taxon>Chrysomelidae</taxon>
        <taxon>Bruchinae</taxon>
        <taxon>Bruchini</taxon>
        <taxon>Acanthoscelides</taxon>
    </lineage>
</organism>
<proteinExistence type="predicted"/>
<name>A0A9P0Q9X5_ACAOB</name>
<sequence>MQADNDRESPGVKYVPRNGRLPRLKILSSSDFSAVNEVIMEGVLSTATSIFFKEEQKCVKHFTVCLNVQPLKELVFVVVSIHRLQESRQPLMPFPLPACGINGDVMNNASRRFGLATRLHRTVKLRCSEYILISTEGNSAIQSQWQSQNAEVSYKWTRQNTLLFLDLYKKYKQLLMAGKIKLKKLYESIANEINHRTNENVAPSNCENR</sequence>
<protein>
    <submittedName>
        <fullName evidence="1">Uncharacterized protein</fullName>
    </submittedName>
</protein>
<dbReference type="AlphaFoldDB" id="A0A9P0Q9X5"/>
<evidence type="ECO:0000313" key="2">
    <source>
        <dbReference type="Proteomes" id="UP001152888"/>
    </source>
</evidence>
<accession>A0A9P0Q9X5</accession>
<dbReference type="Proteomes" id="UP001152888">
    <property type="component" value="Unassembled WGS sequence"/>
</dbReference>
<gene>
    <name evidence="1" type="ORF">ACAOBT_LOCUS34458</name>
</gene>
<comment type="caution">
    <text evidence="1">The sequence shown here is derived from an EMBL/GenBank/DDBJ whole genome shotgun (WGS) entry which is preliminary data.</text>
</comment>
<reference evidence="1" key="1">
    <citation type="submission" date="2022-03" db="EMBL/GenBank/DDBJ databases">
        <authorList>
            <person name="Sayadi A."/>
        </authorList>
    </citation>
    <scope>NUCLEOTIDE SEQUENCE</scope>
</reference>
<dbReference type="EMBL" id="CAKOFQ010008590">
    <property type="protein sequence ID" value="CAH2015020.1"/>
    <property type="molecule type" value="Genomic_DNA"/>
</dbReference>
<dbReference type="OrthoDB" id="6776907at2759"/>
<evidence type="ECO:0000313" key="1">
    <source>
        <dbReference type="EMBL" id="CAH2015020.1"/>
    </source>
</evidence>
<keyword evidence="2" id="KW-1185">Reference proteome</keyword>